<organism evidence="2 3">
    <name type="scientific">Piptocephalis cylindrospora</name>
    <dbReference type="NCBI Taxonomy" id="1907219"/>
    <lineage>
        <taxon>Eukaryota</taxon>
        <taxon>Fungi</taxon>
        <taxon>Fungi incertae sedis</taxon>
        <taxon>Zoopagomycota</taxon>
        <taxon>Zoopagomycotina</taxon>
        <taxon>Zoopagomycetes</taxon>
        <taxon>Zoopagales</taxon>
        <taxon>Piptocephalidaceae</taxon>
        <taxon>Piptocephalis</taxon>
    </lineage>
</organism>
<sequence>MSSDYISTARTREQEDPSSSSFKAEDAPNSESTDSPIQTLNDVSGENHMLLEAASRLNCVILFQNWRDCLVNGPLGERVTLCLSARNRHEACMQRQKQILFEMGYHRALGGTGERLKILNAADKQQREEDVSNGLHDNE</sequence>
<keyword evidence="3" id="KW-1185">Reference proteome</keyword>
<accession>A0A4P9Y5L0</accession>
<dbReference type="Proteomes" id="UP000267251">
    <property type="component" value="Unassembled WGS sequence"/>
</dbReference>
<dbReference type="AlphaFoldDB" id="A0A4P9Y5L0"/>
<evidence type="ECO:0000313" key="3">
    <source>
        <dbReference type="Proteomes" id="UP000267251"/>
    </source>
</evidence>
<dbReference type="EMBL" id="KZ987862">
    <property type="protein sequence ID" value="RKP14245.1"/>
    <property type="molecule type" value="Genomic_DNA"/>
</dbReference>
<feature type="region of interest" description="Disordered" evidence="1">
    <location>
        <begin position="1"/>
        <end position="41"/>
    </location>
</feature>
<feature type="compositionally biased region" description="Polar residues" evidence="1">
    <location>
        <begin position="29"/>
        <end position="41"/>
    </location>
</feature>
<name>A0A4P9Y5L0_9FUNG</name>
<protein>
    <submittedName>
        <fullName evidence="2">Uncharacterized protein</fullName>
    </submittedName>
</protein>
<reference evidence="3" key="1">
    <citation type="journal article" date="2018" name="Nat. Microbiol.">
        <title>Leveraging single-cell genomics to expand the fungal tree of life.</title>
        <authorList>
            <person name="Ahrendt S.R."/>
            <person name="Quandt C.A."/>
            <person name="Ciobanu D."/>
            <person name="Clum A."/>
            <person name="Salamov A."/>
            <person name="Andreopoulos B."/>
            <person name="Cheng J.F."/>
            <person name="Woyke T."/>
            <person name="Pelin A."/>
            <person name="Henrissat B."/>
            <person name="Reynolds N.K."/>
            <person name="Benny G.L."/>
            <person name="Smith M.E."/>
            <person name="James T.Y."/>
            <person name="Grigoriev I.V."/>
        </authorList>
    </citation>
    <scope>NUCLEOTIDE SEQUENCE [LARGE SCALE GENOMIC DNA]</scope>
</reference>
<evidence type="ECO:0000313" key="2">
    <source>
        <dbReference type="EMBL" id="RKP14245.1"/>
    </source>
</evidence>
<dbReference type="OrthoDB" id="2103031at2759"/>
<evidence type="ECO:0000256" key="1">
    <source>
        <dbReference type="SAM" id="MobiDB-lite"/>
    </source>
</evidence>
<gene>
    <name evidence="2" type="ORF">BJ684DRAFT_19325</name>
</gene>
<proteinExistence type="predicted"/>